<dbReference type="Proteomes" id="UP001139226">
    <property type="component" value="Unassembled WGS sequence"/>
</dbReference>
<dbReference type="PANTHER" id="PTHR32060:SF30">
    <property type="entry name" value="CARBOXY-TERMINAL PROCESSING PROTEASE CTPA"/>
    <property type="match status" value="1"/>
</dbReference>
<keyword evidence="1" id="KW-0732">Signal</keyword>
<dbReference type="InterPro" id="IPR029045">
    <property type="entry name" value="ClpP/crotonase-like_dom_sf"/>
</dbReference>
<gene>
    <name evidence="3" type="ORF">ML462_00670</name>
</gene>
<dbReference type="SUPFAM" id="SSF52096">
    <property type="entry name" value="ClpP/crotonase"/>
    <property type="match status" value="1"/>
</dbReference>
<dbReference type="GO" id="GO:0004175">
    <property type="term" value="F:endopeptidase activity"/>
    <property type="evidence" value="ECO:0007669"/>
    <property type="project" value="TreeGrafter"/>
</dbReference>
<dbReference type="GO" id="GO:0006508">
    <property type="term" value="P:proteolysis"/>
    <property type="evidence" value="ECO:0007669"/>
    <property type="project" value="InterPro"/>
</dbReference>
<dbReference type="Gene3D" id="3.90.226.10">
    <property type="entry name" value="2-enoyl-CoA Hydratase, Chain A, domain 1"/>
    <property type="match status" value="1"/>
</dbReference>
<protein>
    <submittedName>
        <fullName evidence="3">S41 family peptidase</fullName>
    </submittedName>
</protein>
<dbReference type="AlphaFoldDB" id="A0A9X1UZW1"/>
<evidence type="ECO:0000313" key="4">
    <source>
        <dbReference type="Proteomes" id="UP001139226"/>
    </source>
</evidence>
<evidence type="ECO:0000256" key="1">
    <source>
        <dbReference type="SAM" id="SignalP"/>
    </source>
</evidence>
<dbReference type="GO" id="GO:0008236">
    <property type="term" value="F:serine-type peptidase activity"/>
    <property type="evidence" value="ECO:0007669"/>
    <property type="project" value="InterPro"/>
</dbReference>
<reference evidence="3" key="1">
    <citation type="submission" date="2022-03" db="EMBL/GenBank/DDBJ databases">
        <title>Gramella crocea sp. nov., isolated from activated sludge of a seafood processing plant.</title>
        <authorList>
            <person name="Zhang X."/>
        </authorList>
    </citation>
    <scope>NUCLEOTIDE SEQUENCE</scope>
    <source>
        <strain evidence="3">YJ019</strain>
    </source>
</reference>
<feature type="domain" description="Tail specific protease" evidence="2">
    <location>
        <begin position="237"/>
        <end position="437"/>
    </location>
</feature>
<dbReference type="PANTHER" id="PTHR32060">
    <property type="entry name" value="TAIL-SPECIFIC PROTEASE"/>
    <property type="match status" value="1"/>
</dbReference>
<name>A0A9X1UZW1_9FLAO</name>
<feature type="chain" id="PRO_5040813124" evidence="1">
    <location>
        <begin position="20"/>
        <end position="460"/>
    </location>
</feature>
<accession>A0A9X1UZW1</accession>
<proteinExistence type="predicted"/>
<dbReference type="GO" id="GO:0007165">
    <property type="term" value="P:signal transduction"/>
    <property type="evidence" value="ECO:0007669"/>
    <property type="project" value="TreeGrafter"/>
</dbReference>
<sequence>MRSKYIIFLALFLSLQVFGQKPCFSNAQVLNDLQNLNETLKEAHYNLYAYTSEDEFSNQYEKLRSSVVKDSFSLLETINLYQQLTSAANNGHTWIDFPAQSYIEFAQNGGQVFPLEIAFEDDKALVRKNWSGIDSIVHGAEVLSINGKSISGIKRKMYLQVSAERPYFKDAKIELFAFPRYYWQVYGQQDVFEVEISSKGENRIYRLPAIKAMEEFEYRRVDILNSQRKLIFLGRTAYLNPGGFSGEEEKFQKFIDSSFVEINKIKSRNLIIDLRNNPGGDDALSDYLVSYIADKNFKWNSEFSLKTSEVLKDHVRKSYDTTQGFWKSILDHKNGEIYTYDFEEKQPQPLGRRFFGKVYVLVNRHSYSQSAVTAAQIQDYGFGTIVGEETGEYPSLYASIFQYTLPETGIVVNISKGYIVRVNGSRKAEGVIPDIKIKDHLLDENDEILEGLHEIIDGKS</sequence>
<organism evidence="3 4">
    <name type="scientific">Christiangramia lutea</name>
    <dbReference type="NCBI Taxonomy" id="1607951"/>
    <lineage>
        <taxon>Bacteria</taxon>
        <taxon>Pseudomonadati</taxon>
        <taxon>Bacteroidota</taxon>
        <taxon>Flavobacteriia</taxon>
        <taxon>Flavobacteriales</taxon>
        <taxon>Flavobacteriaceae</taxon>
        <taxon>Christiangramia</taxon>
    </lineage>
</organism>
<comment type="caution">
    <text evidence="3">The sequence shown here is derived from an EMBL/GenBank/DDBJ whole genome shotgun (WGS) entry which is preliminary data.</text>
</comment>
<dbReference type="RefSeq" id="WP_240711804.1">
    <property type="nucleotide sequence ID" value="NZ_JAKVTV010000001.1"/>
</dbReference>
<evidence type="ECO:0000259" key="2">
    <source>
        <dbReference type="Pfam" id="PF03572"/>
    </source>
</evidence>
<dbReference type="GO" id="GO:0030288">
    <property type="term" value="C:outer membrane-bounded periplasmic space"/>
    <property type="evidence" value="ECO:0007669"/>
    <property type="project" value="TreeGrafter"/>
</dbReference>
<dbReference type="Pfam" id="PF03572">
    <property type="entry name" value="Peptidase_S41"/>
    <property type="match status" value="1"/>
</dbReference>
<evidence type="ECO:0000313" key="3">
    <source>
        <dbReference type="EMBL" id="MCH4821672.1"/>
    </source>
</evidence>
<dbReference type="InterPro" id="IPR005151">
    <property type="entry name" value="Tail-specific_protease"/>
</dbReference>
<keyword evidence="4" id="KW-1185">Reference proteome</keyword>
<dbReference type="EMBL" id="JAKVTV010000001">
    <property type="protein sequence ID" value="MCH4821672.1"/>
    <property type="molecule type" value="Genomic_DNA"/>
</dbReference>
<feature type="signal peptide" evidence="1">
    <location>
        <begin position="1"/>
        <end position="19"/>
    </location>
</feature>